<dbReference type="Proteomes" id="UP001432322">
    <property type="component" value="Unassembled WGS sequence"/>
</dbReference>
<dbReference type="Gene3D" id="1.20.120.1900">
    <property type="entry name" value="Gamma-tubulin complex, C-terminal domain"/>
    <property type="match status" value="1"/>
</dbReference>
<evidence type="ECO:0000256" key="4">
    <source>
        <dbReference type="ARBA" id="ARBA00022701"/>
    </source>
</evidence>
<dbReference type="Pfam" id="PF04130">
    <property type="entry name" value="GCP_C_terminal"/>
    <property type="match status" value="1"/>
</dbReference>
<accession>A0AAV5W1X3</accession>
<dbReference type="EMBL" id="BTSY01000004">
    <property type="protein sequence ID" value="GMT23919.1"/>
    <property type="molecule type" value="Genomic_DNA"/>
</dbReference>
<protein>
    <recommendedName>
        <fullName evidence="6">Gamma tubulin complex component C-terminal domain-containing protein</fullName>
    </recommendedName>
</protein>
<evidence type="ECO:0000256" key="1">
    <source>
        <dbReference type="ARBA" id="ARBA00004245"/>
    </source>
</evidence>
<comment type="similarity">
    <text evidence="2">Belongs to the TUBGCP family.</text>
</comment>
<evidence type="ECO:0000259" key="6">
    <source>
        <dbReference type="Pfam" id="PF04130"/>
    </source>
</evidence>
<evidence type="ECO:0000313" key="7">
    <source>
        <dbReference type="EMBL" id="GMT23919.1"/>
    </source>
</evidence>
<sequence>RTVISYVRSIMEELSRLFFGEYAKPKEKIKMMGDFVIMSKKEQEEKCDEEIRAEVMDRFERLGLAHRASTVSYLEEEISNEGFRSIIFLLYRLSLTIDDSQILKHPHQLPIPSFELATSSHFNRNGRLNLMGKKEEEKSVVIGSPDDGCADSGRDVSSSLSTRLPSGHLTHEYLNLLKTRTRANPNQRQCIEVSMSSLSISFCDALSAMSSYIFRIQDGMATTVSPLVISNQSISQTRVFIRPIVEFINDILLAEKSLQACIDNSNGDLPSQLCHTALSDLKELRHESVLLLYSRPFPNAKSIRSNMVWICKKGDQFICLSRLLLRLNNSSCAECLDALISILTHDSLDSHLSLPILNLLTFALLKTLEHAEYFMLTGEISQLGLILETNQGSTIDEEYRGGRIEGERWRKNYGIRVGHGQSIDKETADEIMAEGKLALMRMRDPTLVAEFSSVAWLESKWEREEERKKIVKEIKPGVTARDVRMIFKDSIRWVRTRGDRSIFLSKQIRLVANSLEIVWQVFLLGDRVTRVPLFDSMMDRFNSMRDAISAFHDDHLLAVSYASKNKSRSSASINLRVSGALSIVVSSSNIAIYTDAHKLLSKLSQVYHQLSQSYLCLPCLNPRSDEIMRGLHKGLAEITHWVGKLCDHFCTQVHEVVWKQTSKEVLSSLPSFDVLFSVHRKALKQLANRLLLQSNSASLSSALDASIDASSHFSRSIQSEDWEKAGENYTDFIEAAQMFTHGLMVGEDPLGLRAKLLFLIDPLEKFRM</sequence>
<keyword evidence="8" id="KW-1185">Reference proteome</keyword>
<gene>
    <name evidence="7" type="ORF">PFISCL1PPCAC_15216</name>
</gene>
<feature type="domain" description="Gamma tubulin complex component C-terminal" evidence="6">
    <location>
        <begin position="574"/>
        <end position="726"/>
    </location>
</feature>
<reference evidence="7" key="1">
    <citation type="submission" date="2023-10" db="EMBL/GenBank/DDBJ databases">
        <title>Genome assembly of Pristionchus species.</title>
        <authorList>
            <person name="Yoshida K."/>
            <person name="Sommer R.J."/>
        </authorList>
    </citation>
    <scope>NUCLEOTIDE SEQUENCE</scope>
    <source>
        <strain evidence="7">RS5133</strain>
    </source>
</reference>
<organism evidence="7 8">
    <name type="scientific">Pristionchus fissidentatus</name>
    <dbReference type="NCBI Taxonomy" id="1538716"/>
    <lineage>
        <taxon>Eukaryota</taxon>
        <taxon>Metazoa</taxon>
        <taxon>Ecdysozoa</taxon>
        <taxon>Nematoda</taxon>
        <taxon>Chromadorea</taxon>
        <taxon>Rhabditida</taxon>
        <taxon>Rhabditina</taxon>
        <taxon>Diplogasteromorpha</taxon>
        <taxon>Diplogasteroidea</taxon>
        <taxon>Neodiplogasteridae</taxon>
        <taxon>Pristionchus</taxon>
    </lineage>
</organism>
<keyword evidence="4" id="KW-0493">Microtubule</keyword>
<comment type="caution">
    <text evidence="7">The sequence shown here is derived from an EMBL/GenBank/DDBJ whole genome shotgun (WGS) entry which is preliminary data.</text>
</comment>
<name>A0AAV5W1X3_9BILA</name>
<keyword evidence="5" id="KW-0206">Cytoskeleton</keyword>
<proteinExistence type="inferred from homology"/>
<dbReference type="GO" id="GO:0005874">
    <property type="term" value="C:microtubule"/>
    <property type="evidence" value="ECO:0007669"/>
    <property type="project" value="UniProtKB-KW"/>
</dbReference>
<keyword evidence="3" id="KW-0963">Cytoplasm</keyword>
<evidence type="ECO:0000256" key="2">
    <source>
        <dbReference type="ARBA" id="ARBA00010337"/>
    </source>
</evidence>
<evidence type="ECO:0000256" key="3">
    <source>
        <dbReference type="ARBA" id="ARBA00022490"/>
    </source>
</evidence>
<dbReference type="InterPro" id="IPR042241">
    <property type="entry name" value="GCP_C_sf"/>
</dbReference>
<dbReference type="AlphaFoldDB" id="A0AAV5W1X3"/>
<comment type="subcellular location">
    <subcellularLocation>
        <location evidence="1">Cytoplasm</location>
        <location evidence="1">Cytoskeleton</location>
    </subcellularLocation>
</comment>
<dbReference type="InterPro" id="IPR040457">
    <property type="entry name" value="GCP_C"/>
</dbReference>
<evidence type="ECO:0000256" key="5">
    <source>
        <dbReference type="ARBA" id="ARBA00023212"/>
    </source>
</evidence>
<evidence type="ECO:0000313" key="8">
    <source>
        <dbReference type="Proteomes" id="UP001432322"/>
    </source>
</evidence>
<feature type="non-terminal residue" evidence="7">
    <location>
        <position position="1"/>
    </location>
</feature>
<dbReference type="GO" id="GO:0043015">
    <property type="term" value="F:gamma-tubulin binding"/>
    <property type="evidence" value="ECO:0007669"/>
    <property type="project" value="InterPro"/>
</dbReference>